<reference evidence="3 4" key="1">
    <citation type="submission" date="2018-11" db="EMBL/GenBank/DDBJ databases">
        <title>Sequencing the genomes of 1000 actinobacteria strains.</title>
        <authorList>
            <person name="Klenk H.-P."/>
        </authorList>
    </citation>
    <scope>NUCLEOTIDE SEQUENCE [LARGE SCALE GENOMIC DNA]</scope>
    <source>
        <strain evidence="3 4">DSM 44231</strain>
    </source>
</reference>
<dbReference type="OrthoDB" id="9768793at2"/>
<organism evidence="3 4">
    <name type="scientific">Saccharothrix texasensis</name>
    <dbReference type="NCBI Taxonomy" id="103734"/>
    <lineage>
        <taxon>Bacteria</taxon>
        <taxon>Bacillati</taxon>
        <taxon>Actinomycetota</taxon>
        <taxon>Actinomycetes</taxon>
        <taxon>Pseudonocardiales</taxon>
        <taxon>Pseudonocardiaceae</taxon>
        <taxon>Saccharothrix</taxon>
    </lineage>
</organism>
<dbReference type="PANTHER" id="PTHR43625">
    <property type="entry name" value="AFLATOXIN B1 ALDEHYDE REDUCTASE"/>
    <property type="match status" value="1"/>
</dbReference>
<dbReference type="Proteomes" id="UP000268727">
    <property type="component" value="Unassembled WGS sequence"/>
</dbReference>
<feature type="domain" description="NADP-dependent oxidoreductase" evidence="2">
    <location>
        <begin position="14"/>
        <end position="280"/>
    </location>
</feature>
<protein>
    <submittedName>
        <fullName evidence="3">Aryl-alcohol dehydrogenase-like predicted oxidoreductase</fullName>
    </submittedName>
</protein>
<sequence>MLTRRIGGVEVSAIGLGAMPMSLEGRPDRARSIETIRTALDKGVTLIDTADAYSADDSDFGHNEELIAEALKGVDGVMVATKGGHTRVPGGGWEVDGRPEYLKAACEASLRRLGVDAIDLYQFHRPDPAVPTAESVGALAELLDAGKIKLAGVSNFDPAQIREANDVLGGRLASVQNQFSPAFRSSEPELELCAELGIAFLPWSPLGGISAAGQLGERFGVFAEVGRAHGASPQQVCLAWMLAKAPQVVPIPGSSRPASIADSADAVHLRLSEEELKRLDG</sequence>
<proteinExistence type="predicted"/>
<evidence type="ECO:0000313" key="3">
    <source>
        <dbReference type="EMBL" id="ROP39569.1"/>
    </source>
</evidence>
<dbReference type="InterPro" id="IPR050791">
    <property type="entry name" value="Aldo-Keto_reductase"/>
</dbReference>
<accession>A0A3N1HAM4</accession>
<dbReference type="AlphaFoldDB" id="A0A3N1HAM4"/>
<evidence type="ECO:0000313" key="4">
    <source>
        <dbReference type="Proteomes" id="UP000268727"/>
    </source>
</evidence>
<dbReference type="InterPro" id="IPR036812">
    <property type="entry name" value="NAD(P)_OxRdtase_dom_sf"/>
</dbReference>
<dbReference type="PRINTS" id="PR00069">
    <property type="entry name" value="ALDKETRDTASE"/>
</dbReference>
<dbReference type="InterPro" id="IPR020471">
    <property type="entry name" value="AKR"/>
</dbReference>
<dbReference type="EMBL" id="RJKM01000001">
    <property type="protein sequence ID" value="ROP39569.1"/>
    <property type="molecule type" value="Genomic_DNA"/>
</dbReference>
<dbReference type="Gene3D" id="3.20.20.100">
    <property type="entry name" value="NADP-dependent oxidoreductase domain"/>
    <property type="match status" value="1"/>
</dbReference>
<dbReference type="PANTHER" id="PTHR43625:SF40">
    <property type="entry name" value="ALDO-KETO REDUCTASE YAKC [NADP(+)]"/>
    <property type="match status" value="1"/>
</dbReference>
<evidence type="ECO:0000256" key="1">
    <source>
        <dbReference type="ARBA" id="ARBA00023002"/>
    </source>
</evidence>
<dbReference type="GO" id="GO:0005737">
    <property type="term" value="C:cytoplasm"/>
    <property type="evidence" value="ECO:0007669"/>
    <property type="project" value="TreeGrafter"/>
</dbReference>
<evidence type="ECO:0000259" key="2">
    <source>
        <dbReference type="Pfam" id="PF00248"/>
    </source>
</evidence>
<keyword evidence="4" id="KW-1185">Reference proteome</keyword>
<keyword evidence="1" id="KW-0560">Oxidoreductase</keyword>
<dbReference type="RefSeq" id="WP_123745031.1">
    <property type="nucleotide sequence ID" value="NZ_RJKM01000001.1"/>
</dbReference>
<dbReference type="SUPFAM" id="SSF51430">
    <property type="entry name" value="NAD(P)-linked oxidoreductase"/>
    <property type="match status" value="1"/>
</dbReference>
<comment type="caution">
    <text evidence="3">The sequence shown here is derived from an EMBL/GenBank/DDBJ whole genome shotgun (WGS) entry which is preliminary data.</text>
</comment>
<dbReference type="Pfam" id="PF00248">
    <property type="entry name" value="Aldo_ket_red"/>
    <property type="match status" value="1"/>
</dbReference>
<name>A0A3N1HAM4_9PSEU</name>
<gene>
    <name evidence="3" type="ORF">EDD40_4959</name>
</gene>
<dbReference type="InterPro" id="IPR023210">
    <property type="entry name" value="NADP_OxRdtase_dom"/>
</dbReference>
<dbReference type="GO" id="GO:0016491">
    <property type="term" value="F:oxidoreductase activity"/>
    <property type="evidence" value="ECO:0007669"/>
    <property type="project" value="UniProtKB-KW"/>
</dbReference>
<dbReference type="CDD" id="cd19088">
    <property type="entry name" value="AKR_AKR13B1"/>
    <property type="match status" value="1"/>
</dbReference>